<evidence type="ECO:0000256" key="3">
    <source>
        <dbReference type="ARBA" id="ARBA00023163"/>
    </source>
</evidence>
<dbReference type="PANTHER" id="PTHR43537">
    <property type="entry name" value="TRANSCRIPTIONAL REGULATOR, GNTR FAMILY"/>
    <property type="match status" value="1"/>
</dbReference>
<dbReference type="SUPFAM" id="SSF48008">
    <property type="entry name" value="GntR ligand-binding domain-like"/>
    <property type="match status" value="1"/>
</dbReference>
<dbReference type="Pfam" id="PF00392">
    <property type="entry name" value="GntR"/>
    <property type="match status" value="1"/>
</dbReference>
<dbReference type="AlphaFoldDB" id="A0A1H5DBD0"/>
<name>A0A1H5DBD0_9BRAD</name>
<dbReference type="GO" id="GO:0003700">
    <property type="term" value="F:DNA-binding transcription factor activity"/>
    <property type="evidence" value="ECO:0007669"/>
    <property type="project" value="InterPro"/>
</dbReference>
<dbReference type="Proteomes" id="UP000198992">
    <property type="component" value="Unassembled WGS sequence"/>
</dbReference>
<evidence type="ECO:0000256" key="2">
    <source>
        <dbReference type="ARBA" id="ARBA00023125"/>
    </source>
</evidence>
<reference evidence="6 7" key="1">
    <citation type="submission" date="2016-10" db="EMBL/GenBank/DDBJ databases">
        <authorList>
            <person name="de Groot N.N."/>
        </authorList>
    </citation>
    <scope>NUCLEOTIDE SEQUENCE [LARGE SCALE GENOMIC DNA]</scope>
    <source>
        <strain evidence="6 7">MT12</strain>
    </source>
</reference>
<accession>A0A1H5DBD0</accession>
<dbReference type="Gene3D" id="1.20.120.530">
    <property type="entry name" value="GntR ligand-binding domain-like"/>
    <property type="match status" value="1"/>
</dbReference>
<dbReference type="SUPFAM" id="SSF46785">
    <property type="entry name" value="Winged helix' DNA-binding domain"/>
    <property type="match status" value="1"/>
</dbReference>
<dbReference type="GO" id="GO:0003677">
    <property type="term" value="F:DNA binding"/>
    <property type="evidence" value="ECO:0007669"/>
    <property type="project" value="UniProtKB-KW"/>
</dbReference>
<evidence type="ECO:0000313" key="7">
    <source>
        <dbReference type="Proteomes" id="UP000198992"/>
    </source>
</evidence>
<dbReference type="Gene3D" id="1.10.10.10">
    <property type="entry name" value="Winged helix-like DNA-binding domain superfamily/Winged helix DNA-binding domain"/>
    <property type="match status" value="1"/>
</dbReference>
<dbReference type="InterPro" id="IPR000524">
    <property type="entry name" value="Tscrpt_reg_HTH_GntR"/>
</dbReference>
<evidence type="ECO:0000313" key="6">
    <source>
        <dbReference type="EMBL" id="SED76139.1"/>
    </source>
</evidence>
<evidence type="ECO:0000256" key="4">
    <source>
        <dbReference type="SAM" id="MobiDB-lite"/>
    </source>
</evidence>
<dbReference type="Pfam" id="PF07729">
    <property type="entry name" value="FCD"/>
    <property type="match status" value="1"/>
</dbReference>
<keyword evidence="1" id="KW-0805">Transcription regulation</keyword>
<dbReference type="PROSITE" id="PS50949">
    <property type="entry name" value="HTH_GNTR"/>
    <property type="match status" value="1"/>
</dbReference>
<dbReference type="PANTHER" id="PTHR43537:SF20">
    <property type="entry name" value="HTH-TYPE TRANSCRIPTIONAL REPRESSOR GLAR"/>
    <property type="match status" value="1"/>
</dbReference>
<sequence>MAKPMESPTSLTQGAYAKLRSQLLACRFAPGEKLKIDDLCRRFEVGSSAVREALSRLASEGFVVSEPQRGFRVAPLSVDALSDLTNVRCSIEALCLRGAIEKGGIEWQSQVVAALHRLSHTPVWADKAARRYSEEYSRAHEIFHEALASGCGSPWLLHLRATLYNHSERYHAFSGPLSKVDRDLDREHREIAEATLARDSERAVMLMNQHLQMTTKVILDSVLAGREPAQESAKAKPGEAYLPESLPRKRGAPV</sequence>
<dbReference type="CDD" id="cd07377">
    <property type="entry name" value="WHTH_GntR"/>
    <property type="match status" value="1"/>
</dbReference>
<keyword evidence="3" id="KW-0804">Transcription</keyword>
<evidence type="ECO:0000259" key="5">
    <source>
        <dbReference type="PROSITE" id="PS50949"/>
    </source>
</evidence>
<gene>
    <name evidence="6" type="ORF">SAMN05444164_5717</name>
</gene>
<organism evidence="6 7">
    <name type="scientific">Bradyrhizobium erythrophlei</name>
    <dbReference type="NCBI Taxonomy" id="1437360"/>
    <lineage>
        <taxon>Bacteria</taxon>
        <taxon>Pseudomonadati</taxon>
        <taxon>Pseudomonadota</taxon>
        <taxon>Alphaproteobacteria</taxon>
        <taxon>Hyphomicrobiales</taxon>
        <taxon>Nitrobacteraceae</taxon>
        <taxon>Bradyrhizobium</taxon>
    </lineage>
</organism>
<feature type="region of interest" description="Disordered" evidence="4">
    <location>
        <begin position="227"/>
        <end position="254"/>
    </location>
</feature>
<dbReference type="InterPro" id="IPR036390">
    <property type="entry name" value="WH_DNA-bd_sf"/>
</dbReference>
<dbReference type="EMBL" id="FNTH01000001">
    <property type="protein sequence ID" value="SED76139.1"/>
    <property type="molecule type" value="Genomic_DNA"/>
</dbReference>
<dbReference type="InterPro" id="IPR008920">
    <property type="entry name" value="TF_FadR/GntR_C"/>
</dbReference>
<evidence type="ECO:0000256" key="1">
    <source>
        <dbReference type="ARBA" id="ARBA00023015"/>
    </source>
</evidence>
<dbReference type="InterPro" id="IPR036388">
    <property type="entry name" value="WH-like_DNA-bd_sf"/>
</dbReference>
<proteinExistence type="predicted"/>
<keyword evidence="2" id="KW-0238">DNA-binding</keyword>
<dbReference type="SMART" id="SM00345">
    <property type="entry name" value="HTH_GNTR"/>
    <property type="match status" value="1"/>
</dbReference>
<protein>
    <submittedName>
        <fullName evidence="6">Transcriptional regulator, GntR family</fullName>
    </submittedName>
</protein>
<dbReference type="SMART" id="SM00895">
    <property type="entry name" value="FCD"/>
    <property type="match status" value="1"/>
</dbReference>
<dbReference type="InterPro" id="IPR011711">
    <property type="entry name" value="GntR_C"/>
</dbReference>
<feature type="domain" description="HTH gntR-type" evidence="5">
    <location>
        <begin position="9"/>
        <end position="76"/>
    </location>
</feature>